<evidence type="ECO:0000313" key="4">
    <source>
        <dbReference type="EMBL" id="CAF4314735.1"/>
    </source>
</evidence>
<comment type="caution">
    <text evidence="1">The sequence shown here is derived from an EMBL/GenBank/DDBJ whole genome shotgun (WGS) entry which is preliminary data.</text>
</comment>
<name>A0A815NK16_9BILA</name>
<dbReference type="Proteomes" id="UP000663829">
    <property type="component" value="Unassembled WGS sequence"/>
</dbReference>
<dbReference type="EMBL" id="CAJOBC010084277">
    <property type="protein sequence ID" value="CAF4314735.1"/>
    <property type="molecule type" value="Genomic_DNA"/>
</dbReference>
<evidence type="ECO:0000313" key="3">
    <source>
        <dbReference type="EMBL" id="CAF4299687.1"/>
    </source>
</evidence>
<dbReference type="EMBL" id="CAJNOQ010018841">
    <property type="protein sequence ID" value="CAF1437540.1"/>
    <property type="molecule type" value="Genomic_DNA"/>
</dbReference>
<dbReference type="EMBL" id="CAJOBA010057380">
    <property type="protein sequence ID" value="CAF4299687.1"/>
    <property type="molecule type" value="Genomic_DNA"/>
</dbReference>
<organism evidence="1 5">
    <name type="scientific">Didymodactylos carnosus</name>
    <dbReference type="NCBI Taxonomy" id="1234261"/>
    <lineage>
        <taxon>Eukaryota</taxon>
        <taxon>Metazoa</taxon>
        <taxon>Spiralia</taxon>
        <taxon>Gnathifera</taxon>
        <taxon>Rotifera</taxon>
        <taxon>Eurotatoria</taxon>
        <taxon>Bdelloidea</taxon>
        <taxon>Philodinida</taxon>
        <taxon>Philodinidae</taxon>
        <taxon>Didymodactylos</taxon>
    </lineage>
</organism>
<evidence type="ECO:0000313" key="5">
    <source>
        <dbReference type="Proteomes" id="UP000663829"/>
    </source>
</evidence>
<accession>A0A815NK16</accession>
<dbReference type="Proteomes" id="UP000681722">
    <property type="component" value="Unassembled WGS sequence"/>
</dbReference>
<evidence type="ECO:0000313" key="2">
    <source>
        <dbReference type="EMBL" id="CAF1511980.1"/>
    </source>
</evidence>
<dbReference type="EMBL" id="CAJNOK010035305">
    <property type="protein sequence ID" value="CAF1511980.1"/>
    <property type="molecule type" value="Genomic_DNA"/>
</dbReference>
<evidence type="ECO:0000313" key="1">
    <source>
        <dbReference type="EMBL" id="CAF1437540.1"/>
    </source>
</evidence>
<dbReference type="Proteomes" id="UP000682733">
    <property type="component" value="Unassembled WGS sequence"/>
</dbReference>
<sequence>MNWILNESGISLVKSQAKIQPEAQSAGSIQRMVAKLRQGVRNFGVRIIVLLPRNWAYDQVMNVFGCSKHAVKVARKMQDNNDYVVNNEKTTVIRQRFDPEKTKQFIT</sequence>
<reference evidence="1" key="1">
    <citation type="submission" date="2021-02" db="EMBL/GenBank/DDBJ databases">
        <authorList>
            <person name="Nowell W R."/>
        </authorList>
    </citation>
    <scope>NUCLEOTIDE SEQUENCE</scope>
</reference>
<keyword evidence="5" id="KW-1185">Reference proteome</keyword>
<gene>
    <name evidence="1" type="ORF">GPM918_LOCUS34254</name>
    <name evidence="2" type="ORF">OVA965_LOCUS37410</name>
    <name evidence="4" type="ORF">SRO942_LOCUS34947</name>
    <name evidence="3" type="ORF">TMI583_LOCUS38488</name>
</gene>
<protein>
    <submittedName>
        <fullName evidence="1">Uncharacterized protein</fullName>
    </submittedName>
</protein>
<dbReference type="Proteomes" id="UP000677228">
    <property type="component" value="Unassembled WGS sequence"/>
</dbReference>
<dbReference type="AlphaFoldDB" id="A0A815NK16"/>
<proteinExistence type="predicted"/>